<feature type="region of interest" description="Disordered" evidence="3">
    <location>
        <begin position="168"/>
        <end position="191"/>
    </location>
</feature>
<organism evidence="5 6">
    <name type="scientific">Armillaria ostoyae</name>
    <name type="common">Armillaria root rot fungus</name>
    <dbReference type="NCBI Taxonomy" id="47428"/>
    <lineage>
        <taxon>Eukaryota</taxon>
        <taxon>Fungi</taxon>
        <taxon>Dikarya</taxon>
        <taxon>Basidiomycota</taxon>
        <taxon>Agaricomycotina</taxon>
        <taxon>Agaricomycetes</taxon>
        <taxon>Agaricomycetidae</taxon>
        <taxon>Agaricales</taxon>
        <taxon>Marasmiineae</taxon>
        <taxon>Physalacriaceae</taxon>
        <taxon>Armillaria</taxon>
    </lineage>
</organism>
<comment type="subcellular location">
    <subcellularLocation>
        <location evidence="1">Membrane</location>
    </subcellularLocation>
</comment>
<sequence>MYFPTSTARQLSTVPALPNIPPEHVVALCPSPRKSFFATLTRNGISIWRVRPTAVLAHLSRTPTSIFDHGENVKAYWAPDGSRIVIQTSLSYLVLITVTYDVSDPIYQPPTLTATAQRNFLAGPGEGLPLSPIGLHFEGVIRVEGTLISTSPRRHYILFSTKNPPAVQRIPWPSEEDEPQSDHENQEPRRNKHFGSYDTWIFNDHEFEWFVEPDGKVLLFVHLQPPSLIHARVEVTVAHISYSRATGVETWITSDGRAYFVQLHESESEGESSTSELVEDEQRPHTRPSFDDASRLHPAPPNGSNWHGTCVHDFPTPRWVQKQRRIDPSEPLHERNRRAYVEPKQAVCVALNSRFSLIAVGIGGVALTSFPTSPFQTSPPSSTPLSVPNPYNQDTGPVCALEWSSDGYVLAVGWKHGWALFSVGGRCLASGGLDASEEGSVDEKNFQDTFMHGVLDLFWTPGNFELVVLAQRVSHDVDGQLFTIPFAKSATTGQQSPDNTRYAFLQMDDRALVYRGADQPDMSVINPESDVWQHVKIPLAYLSANWPIRYSALSSDGRLIAVAGRRGLVHYSSSSGRWKVFTDELQEQAFAVRGGLIWFHHVLIAAVEVNKTYQIRLYSRDLELSNQNVLHRETLSTPVIVLSLVDNSLLVYTADNALFHYLIVPTEDTIKLHLCGSITFNGIIAAPGAVRMLSWMIPSAQKQLGDPVEDLAVATVLMVVGGQLVLLRPRKSAEQEVQYDMQIFANRIEFCWIHLRGIGALENSLWGYDGQSMRVWLNALSIEAPAHDSPGDILQKSVKESVNIPLDFYPLSVLMDKGIIIGAEHEAATRSNLPFVMFRHATSSHLFLHHALLCYLEARRVQEAVVFASHYQSLVYFAHALEILLHTVVESEASLDDESSSDAENATSVLPTVIEFLDHFDEALDVVVRCARKTEMIRWRRLFSIVGNPKALFEMCLSSQRLRTASSYLLVLHTLEQLDEDNEDAVRLLKAAIDGKDWQLCRELLRFLRSIDDSGTALQNALAQTNLGSPDVTSSCDISKVSHLLDIRELPTYPIQWCLVFRHGDETGEKAQSITYTPEGAVSVSYTTLLSAPGSLNESIERAFGSSPECLGIIIVRDLPPSYAAYRQRLLTLAYKFAKLDENIEPNVLPLIALDGRMARFVIIMEIMNGKPDVLKGSYYANPLIDSPSASISRQHRTEWPEYYAQNIWPKPDEKGVEGFEEAFKDLGRFVLDVGCALAAACQPFALSRFSDTSMSLPKLISTSQTTKARLLHYFPPSQNIPSPAEDEPVDSWCGFHLDHSLLTGLTSAMYLSEGDGDFSEPTVVQSPSESSGLYIRTRGGELTKVSIPEDSLAFQTGEALEIATGGKLRATPHCVRVGSGVADSSKISRETFALFMQPDTDQLLSPSVTFGQFSRGVFDEHYEKKI</sequence>
<dbReference type="InterPro" id="IPR027443">
    <property type="entry name" value="IPNS-like_sf"/>
</dbReference>
<feature type="domain" description="RIC1 C-terminal alpha solenoid region" evidence="4">
    <location>
        <begin position="849"/>
        <end position="1026"/>
    </location>
</feature>
<dbReference type="STRING" id="47428.A0A284RAM9"/>
<evidence type="ECO:0000259" key="4">
    <source>
        <dbReference type="Pfam" id="PF07064"/>
    </source>
</evidence>
<dbReference type="SUPFAM" id="SSF51197">
    <property type="entry name" value="Clavaminate synthase-like"/>
    <property type="match status" value="1"/>
</dbReference>
<dbReference type="InterPro" id="IPR009771">
    <property type="entry name" value="RIC1_C"/>
</dbReference>
<accession>A0A284RAM9</accession>
<dbReference type="GO" id="GO:0042147">
    <property type="term" value="P:retrograde transport, endosome to Golgi"/>
    <property type="evidence" value="ECO:0007669"/>
    <property type="project" value="TreeGrafter"/>
</dbReference>
<dbReference type="GO" id="GO:0000139">
    <property type="term" value="C:Golgi membrane"/>
    <property type="evidence" value="ECO:0007669"/>
    <property type="project" value="TreeGrafter"/>
</dbReference>
<dbReference type="PANTHER" id="PTHR22746:SF10">
    <property type="entry name" value="GUANINE NUCLEOTIDE EXCHANGE FACTOR SUBUNIT RIC1"/>
    <property type="match status" value="1"/>
</dbReference>
<dbReference type="GO" id="GO:0034066">
    <property type="term" value="C:Ric1-Rgp1 guanyl-nucleotide exchange factor complex"/>
    <property type="evidence" value="ECO:0007669"/>
    <property type="project" value="InterPro"/>
</dbReference>
<dbReference type="PANTHER" id="PTHR22746">
    <property type="entry name" value="RAB6A-GEF COMPLEX PARTNER PROTEIN 1"/>
    <property type="match status" value="1"/>
</dbReference>
<dbReference type="Pfam" id="PF25440">
    <property type="entry name" value="Beta-prop_RIC1_2nd"/>
    <property type="match status" value="1"/>
</dbReference>
<dbReference type="Gene3D" id="2.60.120.330">
    <property type="entry name" value="B-lactam Antibiotic, Isopenicillin N Synthase, Chain"/>
    <property type="match status" value="1"/>
</dbReference>
<gene>
    <name evidence="5" type="ORF">ARMOST_09156</name>
</gene>
<feature type="region of interest" description="Disordered" evidence="3">
    <location>
        <begin position="265"/>
        <end position="308"/>
    </location>
</feature>
<dbReference type="OMA" id="HENANGG"/>
<dbReference type="SUPFAM" id="SSF82171">
    <property type="entry name" value="DPP6 N-terminal domain-like"/>
    <property type="match status" value="1"/>
</dbReference>
<reference evidence="6" key="1">
    <citation type="journal article" date="2017" name="Nat. Ecol. Evol.">
        <title>Genome expansion and lineage-specific genetic innovations in the forest pathogenic fungi Armillaria.</title>
        <authorList>
            <person name="Sipos G."/>
            <person name="Prasanna A.N."/>
            <person name="Walter M.C."/>
            <person name="O'Connor E."/>
            <person name="Balint B."/>
            <person name="Krizsan K."/>
            <person name="Kiss B."/>
            <person name="Hess J."/>
            <person name="Varga T."/>
            <person name="Slot J."/>
            <person name="Riley R."/>
            <person name="Boka B."/>
            <person name="Rigling D."/>
            <person name="Barry K."/>
            <person name="Lee J."/>
            <person name="Mihaltcheva S."/>
            <person name="LaButti K."/>
            <person name="Lipzen A."/>
            <person name="Waldron R."/>
            <person name="Moloney N.M."/>
            <person name="Sperisen C."/>
            <person name="Kredics L."/>
            <person name="Vagvoelgyi C."/>
            <person name="Patrignani A."/>
            <person name="Fitzpatrick D."/>
            <person name="Nagy I."/>
            <person name="Doyle S."/>
            <person name="Anderson J.B."/>
            <person name="Grigoriev I.V."/>
            <person name="Gueldener U."/>
            <person name="Muensterkoetter M."/>
            <person name="Nagy L.G."/>
        </authorList>
    </citation>
    <scope>NUCLEOTIDE SEQUENCE [LARGE SCALE GENOMIC DNA]</scope>
    <source>
        <strain evidence="6">C18/9</strain>
    </source>
</reference>
<feature type="compositionally biased region" description="Basic and acidic residues" evidence="3">
    <location>
        <begin position="180"/>
        <end position="189"/>
    </location>
</feature>
<protein>
    <recommendedName>
        <fullName evidence="4">RIC1 C-terminal alpha solenoid region domain-containing protein</fullName>
    </recommendedName>
</protein>
<dbReference type="InterPro" id="IPR040096">
    <property type="entry name" value="Ric1"/>
</dbReference>
<dbReference type="EMBL" id="FUEG01000006">
    <property type="protein sequence ID" value="SJL05820.1"/>
    <property type="molecule type" value="Genomic_DNA"/>
</dbReference>
<feature type="compositionally biased region" description="Basic and acidic residues" evidence="3">
    <location>
        <begin position="280"/>
        <end position="295"/>
    </location>
</feature>
<dbReference type="Proteomes" id="UP000219338">
    <property type="component" value="Unassembled WGS sequence"/>
</dbReference>
<name>A0A284RAM9_ARMOS</name>
<evidence type="ECO:0000256" key="3">
    <source>
        <dbReference type="SAM" id="MobiDB-lite"/>
    </source>
</evidence>
<dbReference type="Pfam" id="PF07064">
    <property type="entry name" value="RIC1"/>
    <property type="match status" value="1"/>
</dbReference>
<proteinExistence type="predicted"/>
<dbReference type="GO" id="GO:0005829">
    <property type="term" value="C:cytosol"/>
    <property type="evidence" value="ECO:0007669"/>
    <property type="project" value="TreeGrafter"/>
</dbReference>
<evidence type="ECO:0000313" key="5">
    <source>
        <dbReference type="EMBL" id="SJL05820.1"/>
    </source>
</evidence>
<evidence type="ECO:0000256" key="2">
    <source>
        <dbReference type="ARBA" id="ARBA00023136"/>
    </source>
</evidence>
<evidence type="ECO:0000313" key="6">
    <source>
        <dbReference type="Proteomes" id="UP000219338"/>
    </source>
</evidence>
<evidence type="ECO:0000256" key="1">
    <source>
        <dbReference type="ARBA" id="ARBA00004370"/>
    </source>
</evidence>
<dbReference type="OrthoDB" id="67540at2759"/>
<dbReference type="GO" id="GO:0006886">
    <property type="term" value="P:intracellular protein transport"/>
    <property type="evidence" value="ECO:0007669"/>
    <property type="project" value="InterPro"/>
</dbReference>
<keyword evidence="2" id="KW-0472">Membrane</keyword>
<keyword evidence="6" id="KW-1185">Reference proteome</keyword>